<dbReference type="EMBL" id="CAJNDS010000421">
    <property type="protein sequence ID" value="CAE7204309.1"/>
    <property type="molecule type" value="Genomic_DNA"/>
</dbReference>
<gene>
    <name evidence="2" type="ORF">SNAT2548_LOCUS6347</name>
</gene>
<keyword evidence="3" id="KW-1185">Reference proteome</keyword>
<dbReference type="Proteomes" id="UP000604046">
    <property type="component" value="Unassembled WGS sequence"/>
</dbReference>
<name>A0A812JAK0_9DINO</name>
<feature type="compositionally biased region" description="Pro residues" evidence="1">
    <location>
        <begin position="110"/>
        <end position="123"/>
    </location>
</feature>
<protein>
    <submittedName>
        <fullName evidence="2">Uncharacterized protein</fullName>
    </submittedName>
</protein>
<organism evidence="2 3">
    <name type="scientific">Symbiodinium natans</name>
    <dbReference type="NCBI Taxonomy" id="878477"/>
    <lineage>
        <taxon>Eukaryota</taxon>
        <taxon>Sar</taxon>
        <taxon>Alveolata</taxon>
        <taxon>Dinophyceae</taxon>
        <taxon>Suessiales</taxon>
        <taxon>Symbiodiniaceae</taxon>
        <taxon>Symbiodinium</taxon>
    </lineage>
</organism>
<feature type="compositionally biased region" description="Basic and acidic residues" evidence="1">
    <location>
        <begin position="204"/>
        <end position="220"/>
    </location>
</feature>
<evidence type="ECO:0000313" key="3">
    <source>
        <dbReference type="Proteomes" id="UP000604046"/>
    </source>
</evidence>
<reference evidence="2" key="1">
    <citation type="submission" date="2021-02" db="EMBL/GenBank/DDBJ databases">
        <authorList>
            <person name="Dougan E. K."/>
            <person name="Rhodes N."/>
            <person name="Thang M."/>
            <person name="Chan C."/>
        </authorList>
    </citation>
    <scope>NUCLEOTIDE SEQUENCE</scope>
</reference>
<accession>A0A812JAK0</accession>
<evidence type="ECO:0000256" key="1">
    <source>
        <dbReference type="SAM" id="MobiDB-lite"/>
    </source>
</evidence>
<proteinExistence type="predicted"/>
<feature type="region of interest" description="Disordered" evidence="1">
    <location>
        <begin position="110"/>
        <end position="133"/>
    </location>
</feature>
<comment type="caution">
    <text evidence="2">The sequence shown here is derived from an EMBL/GenBank/DDBJ whole genome shotgun (WGS) entry which is preliminary data.</text>
</comment>
<dbReference type="AlphaFoldDB" id="A0A812JAK0"/>
<feature type="region of interest" description="Disordered" evidence="1">
    <location>
        <begin position="204"/>
        <end position="235"/>
    </location>
</feature>
<evidence type="ECO:0000313" key="2">
    <source>
        <dbReference type="EMBL" id="CAE7204309.1"/>
    </source>
</evidence>
<dbReference type="OrthoDB" id="419791at2759"/>
<sequence length="235" mass="25600">MRSIVLGGLDWHAIVLDEKTVDLEISVLLKPEEGTEPPTMHWLQQKGSGRTFQGRFVPAEDPRFLQQGGKLSQLEEIIFEFDNSYSWWTDKQVELITIRSRCEANPPPLPLPVLSPLSPPPRASDPSGGETAAKEVPELRAATVVSIDEKSGALRFISQLEALLAAAESQCPKEGLQLAGAEGLLAEVLQLRQTCKDMLQLDKESVPKTEVGEPSSKDKAPVVSPVAKEADEAQA</sequence>